<dbReference type="Gene3D" id="3.30.70.1070">
    <property type="entry name" value="Sporulation related repeat"/>
    <property type="match status" value="1"/>
</dbReference>
<name>A0ABS9VJX5_9SPHN</name>
<dbReference type="PANTHER" id="PTHR45011">
    <property type="entry name" value="DAP3-BINDING CELL DEATH ENHANCER 1"/>
    <property type="match status" value="1"/>
</dbReference>
<dbReference type="InterPro" id="IPR007730">
    <property type="entry name" value="SPOR-like_dom"/>
</dbReference>
<keyword evidence="4" id="KW-1185">Reference proteome</keyword>
<dbReference type="Gene3D" id="1.25.40.10">
    <property type="entry name" value="Tetratricopeptide repeat domain"/>
    <property type="match status" value="1"/>
</dbReference>
<dbReference type="Proteomes" id="UP001203058">
    <property type="component" value="Unassembled WGS sequence"/>
</dbReference>
<evidence type="ECO:0000313" key="3">
    <source>
        <dbReference type="EMBL" id="MCH8615285.1"/>
    </source>
</evidence>
<dbReference type="SUPFAM" id="SSF81901">
    <property type="entry name" value="HCP-like"/>
    <property type="match status" value="1"/>
</dbReference>
<dbReference type="EMBL" id="JAKZHW010000001">
    <property type="protein sequence ID" value="MCH8615285.1"/>
    <property type="molecule type" value="Genomic_DNA"/>
</dbReference>
<dbReference type="PROSITE" id="PS51724">
    <property type="entry name" value="SPOR"/>
    <property type="match status" value="1"/>
</dbReference>
<comment type="caution">
    <text evidence="3">The sequence shown here is derived from an EMBL/GenBank/DDBJ whole genome shotgun (WGS) entry which is preliminary data.</text>
</comment>
<dbReference type="InterPro" id="IPR052748">
    <property type="entry name" value="ISR_Activator"/>
</dbReference>
<organism evidence="3 4">
    <name type="scientific">Sphingomonas telluris</name>
    <dbReference type="NCBI Taxonomy" id="2907998"/>
    <lineage>
        <taxon>Bacteria</taxon>
        <taxon>Pseudomonadati</taxon>
        <taxon>Pseudomonadota</taxon>
        <taxon>Alphaproteobacteria</taxon>
        <taxon>Sphingomonadales</taxon>
        <taxon>Sphingomonadaceae</taxon>
        <taxon>Sphingomonas</taxon>
    </lineage>
</organism>
<accession>A0ABS9VJX5</accession>
<dbReference type="InterPro" id="IPR011990">
    <property type="entry name" value="TPR-like_helical_dom_sf"/>
</dbReference>
<dbReference type="InterPro" id="IPR036680">
    <property type="entry name" value="SPOR-like_sf"/>
</dbReference>
<evidence type="ECO:0000313" key="4">
    <source>
        <dbReference type="Proteomes" id="UP001203058"/>
    </source>
</evidence>
<dbReference type="RefSeq" id="WP_241447448.1">
    <property type="nucleotide sequence ID" value="NZ_JAKZHW010000001.1"/>
</dbReference>
<dbReference type="Pfam" id="PF05036">
    <property type="entry name" value="SPOR"/>
    <property type="match status" value="1"/>
</dbReference>
<evidence type="ECO:0000259" key="2">
    <source>
        <dbReference type="PROSITE" id="PS51724"/>
    </source>
</evidence>
<gene>
    <name evidence="3" type="ORF">LZ016_04090</name>
</gene>
<dbReference type="InterPro" id="IPR006597">
    <property type="entry name" value="Sel1-like"/>
</dbReference>
<dbReference type="PANTHER" id="PTHR45011:SF1">
    <property type="entry name" value="DAP3-BINDING CELL DEATH ENHANCER 1"/>
    <property type="match status" value="1"/>
</dbReference>
<feature type="compositionally biased region" description="Low complexity" evidence="1">
    <location>
        <begin position="181"/>
        <end position="205"/>
    </location>
</feature>
<feature type="domain" description="SPOR" evidence="2">
    <location>
        <begin position="214"/>
        <end position="293"/>
    </location>
</feature>
<dbReference type="SUPFAM" id="SSF110997">
    <property type="entry name" value="Sporulation related repeat"/>
    <property type="match status" value="1"/>
</dbReference>
<dbReference type="Pfam" id="PF08238">
    <property type="entry name" value="Sel1"/>
    <property type="match status" value="3"/>
</dbReference>
<sequence>MFASLSWAAPLQAQSVKAGIDAWQQADYAKAVSIWRPLAEAGDADAAFNLGQAYRLGRGVPLNLGTAQTWLQRAAEKDHLDAQTTLGLLLFGNGNQAEGARWLKQAAEKGDARAMLIFGTALFNGDGVTQDQVLGYAYVSRAAAQGLEPAKSTLEQMNSVMSVEDRKKGVAIAMQKAKTQAKAAPKPSKVAQAAKPAAPKPAAIKPMERSPSVVATSGAWRIQLGAFSQRSSAEALFRKLAGSSPIAGHQMVLVPAGSITRLQVGPFESKAAASSACASLSAKGQACFPVSGR</sequence>
<feature type="region of interest" description="Disordered" evidence="1">
    <location>
        <begin position="181"/>
        <end position="209"/>
    </location>
</feature>
<evidence type="ECO:0000256" key="1">
    <source>
        <dbReference type="SAM" id="MobiDB-lite"/>
    </source>
</evidence>
<dbReference type="SMART" id="SM00671">
    <property type="entry name" value="SEL1"/>
    <property type="match status" value="3"/>
</dbReference>
<protein>
    <submittedName>
        <fullName evidence="3">SPOR domain-containing protein</fullName>
    </submittedName>
</protein>
<proteinExistence type="predicted"/>
<reference evidence="3 4" key="1">
    <citation type="submission" date="2022-03" db="EMBL/GenBank/DDBJ databases">
        <authorList>
            <person name="Jo J.-H."/>
            <person name="Im W.-T."/>
        </authorList>
    </citation>
    <scope>NUCLEOTIDE SEQUENCE [LARGE SCALE GENOMIC DNA]</scope>
    <source>
        <strain evidence="3 4">SM33</strain>
    </source>
</reference>